<feature type="region of interest" description="Disordered" evidence="1">
    <location>
        <begin position="958"/>
        <end position="1129"/>
    </location>
</feature>
<dbReference type="Proteomes" id="UP000614601">
    <property type="component" value="Unassembled WGS sequence"/>
</dbReference>
<feature type="compositionally biased region" description="Basic and acidic residues" evidence="1">
    <location>
        <begin position="1077"/>
        <end position="1088"/>
    </location>
</feature>
<feature type="region of interest" description="Disordered" evidence="1">
    <location>
        <begin position="2153"/>
        <end position="2185"/>
    </location>
</feature>
<feature type="compositionally biased region" description="Acidic residues" evidence="1">
    <location>
        <begin position="356"/>
        <end position="371"/>
    </location>
</feature>
<feature type="compositionally biased region" description="Basic and acidic residues" evidence="1">
    <location>
        <begin position="2036"/>
        <end position="2060"/>
    </location>
</feature>
<feature type="compositionally biased region" description="Acidic residues" evidence="1">
    <location>
        <begin position="2175"/>
        <end position="2185"/>
    </location>
</feature>
<feature type="compositionally biased region" description="Low complexity" evidence="1">
    <location>
        <begin position="1818"/>
        <end position="1838"/>
    </location>
</feature>
<sequence length="2185" mass="249870">MRPVRSKRVCGKDSRPIGVLFGINQNELKVFFRGSYLTLVCSDKDRETLVIGRHYIVENKNELRRGDTGYEDLGIERLAMDVVYINILYEDLVAFVGTALKKQEYVYEHPTLGKVDFLNENNIELLKTSKDNIRVALFDTLNDLSDEFVKSNLKGAFAPGMFTDGTGRWVELDFPPLDEIYGGNFGVRNMIISRENQKFKASKSNLSFNPSDIPSLDGSFNSGKRVKSPAKPQKPNFFFHIDSLEDIVGPSTRFWREPESKRAEESHTFRKQSSDFMEFQTHRAESRGSYRDSHNSSRNHRDSQSFMRTQEKGEDLSKTKKTAPNFNFNLGETKSHFESKPFQNRNSAQSPMWTADVDEPEEVEESVDDIDLSNFGDETDIHDFQVVEEPELKSTVENVSSDDDDNPADEDEDDNDEKRMGFLSDSDDEARQKQYQSPDEADAEFKKPIMYNLRLAINEDADSEEDSGVTFPDNHLPTGVRLPLPLIKPVPDYRGAINLNNDRFTAVIGVAVVFDGDNTAIRTHMGMHKAQMRIFPGTWLKCEIYNNVVVMARVITSPIYTRRIMHKGKKKLAFFCQVSRTSQGWYFNKYLGTIVDKRFDEKMEYYIKKKMRAPFDIWVEIEFFADVPSGTIETKIQKFHKFYEGGAILADEASWFDGAQLRTKLQKKMRDEFNRGVCEDRCPMQYYGQVVEGRRIEAAGKRGKIYYMGDTMEQKIALYKAEFEKGKKAREKELEERKERLLNGDFTEEQLYDPNESDANFVPKFPNLPDNNLSKVKTVADMDKFIKENERKKREEERRRQRMLYDEVKKEQGVDFTFNLPDLKPQGNVNVGDGSEESEDEDQLFSDDLLKYEWGESGRSTSKNVAQKKQPSETPTASDRSRMRTVRPSGLHPDDSQGEDKETTKSSFGTAPNMNSGASFVSTKSKLNESMFSSKNCDSNPFGTVDSFNKAYFKPAESAANLRSRTSSSITVSDTSTSKVSSATKLKQSTTSDGKANTTSSFASAKSSRQSSNARPSGSVQPSTSLQKESLNSTLESKPFRQDSTYSDGFSIRPDHSVFGKPSFPTNHNTCTPEGSMIREREEERPKLEVVPPAQRRIPYEWNRPDSEDEAAPIKKQSTRVPRPQAHRPSAAVYVVGKNEKNNSGAPQSNTGPWRSKVIDDKNHPENLINEQLKPKRELSREELEFFFGTPLDYPIPSKYEALIEDSQCLQEPIQCLVIHKIQDHGVVLYEMATGKFGIMLKSQERVYDLSLGCILHVRPYFLNHPDHELYEFHCTRVNNSNIELPSGNILERTTPFGTELYLNLLSFELKCPVKKKGRFYAWTKFGEVIIPKRAAFSRKPYHFVARMGKRNFTLVDGTLKFMEDFDWEKYLLPGAKLQYQQMMQRKQQQQREQQQQQQRAQQQQQLREQHHQQNQRSRLSTLNDDVFLSANDPTTPTPYKPSQFTGTKNTPEHIPHWSASVASPACFESRANDFNEQTDDEVSTTMRRNPTGSTARRELDFGRDNSEGFRRPPSQQKPAFRRESEQEDFRRGQDLRGSQQDFRSSKLSNRDGRLFSNEGYVPPEQDYLQEEYPNQQRYNAQPPPWLQNSARNDNRNSWNQANDQVERFGGSNLNIQNQGQFGGNEPPSGRMSVMSGRYGNNNPQFDGGYSNQSSYHGGNRNQAPYYGKRPQHHDLNSYGRGPLQNPNFRQGYDQGNFDDRSNDGRYQNSNPGSQYFSQSGGRPNYDPNMGGTRNYGPAGSKGYEQYGPANYDNRTPNFGASRNQNYGPGPQNYDQETRGDNYDSRRYSTQPYAPTDCGRSSSRFQNFDQQSVSSHCPNNGPYQNYGPNGPYQNYGPNFDQPQQRRPSNYEQEQRYAYNGFQNKYDDPRYGGPNYGPNLGYSGSRSYYDNPRYDGFDSNNPNNGYRLDNGYGSNNLQGLNNGYGPNNGYNNRRDSYNSNEGPSNGRGYEQGGNEQGFQGQNDQRRYRDGVQDQPKENIREGQKVDNDKAKNTKETTSKTQSKVVQIEEIVDTTTTTTVEKQTEPIVEMPSSLESESQFKIRIEENTTTKTKITSEEPLKETRKRTQMSPVRQENRVPDMKYSEDEYVSEEEEDMANMSDDGSGFPSFRNESSAHESRVLYEPSYIKEEPAKSTEKPVEQAEKVAEEVVNLQTKTLASEGKSRVAPKPTAPLVFMQEEEDDEEEEL</sequence>
<feature type="compositionally biased region" description="Polar residues" evidence="1">
    <location>
        <begin position="858"/>
        <end position="878"/>
    </location>
</feature>
<feature type="compositionally biased region" description="Basic and acidic residues" evidence="1">
    <location>
        <begin position="1776"/>
        <end position="1787"/>
    </location>
</feature>
<feature type="compositionally biased region" description="Polar residues" evidence="1">
    <location>
        <begin position="1064"/>
        <end position="1073"/>
    </location>
</feature>
<accession>A0A811JV37</accession>
<feature type="compositionally biased region" description="Basic and acidic residues" evidence="1">
    <location>
        <begin position="2111"/>
        <end position="2140"/>
    </location>
</feature>
<feature type="compositionally biased region" description="Low complexity" evidence="1">
    <location>
        <begin position="1909"/>
        <end position="1930"/>
    </location>
</feature>
<feature type="compositionally biased region" description="Basic and acidic residues" evidence="1">
    <location>
        <begin position="1496"/>
        <end position="1511"/>
    </location>
</feature>
<feature type="compositionally biased region" description="Polar residues" evidence="1">
    <location>
        <begin position="1639"/>
        <end position="1663"/>
    </location>
</feature>
<keyword evidence="3" id="KW-1185">Reference proteome</keyword>
<feature type="compositionally biased region" description="Polar residues" evidence="1">
    <location>
        <begin position="1587"/>
        <end position="1598"/>
    </location>
</feature>
<feature type="region of interest" description="Disordered" evidence="1">
    <location>
        <begin position="858"/>
        <end position="920"/>
    </location>
</feature>
<feature type="compositionally biased region" description="Low complexity" evidence="1">
    <location>
        <begin position="964"/>
        <end position="984"/>
    </location>
</feature>
<feature type="compositionally biased region" description="Polar residues" evidence="1">
    <location>
        <begin position="1484"/>
        <end position="1495"/>
    </location>
</feature>
<reference evidence="2" key="1">
    <citation type="submission" date="2020-09" db="EMBL/GenBank/DDBJ databases">
        <authorList>
            <person name="Kikuchi T."/>
        </authorList>
    </citation>
    <scope>NUCLEOTIDE SEQUENCE</scope>
    <source>
        <strain evidence="2">SH1</strain>
    </source>
</reference>
<feature type="compositionally biased region" description="Polar residues" evidence="1">
    <location>
        <begin position="1788"/>
        <end position="1817"/>
    </location>
</feature>
<feature type="compositionally biased region" description="Acidic residues" evidence="1">
    <location>
        <begin position="834"/>
        <end position="843"/>
    </location>
</feature>
<feature type="region of interest" description="Disordered" evidence="1">
    <location>
        <begin position="1578"/>
        <end position="1598"/>
    </location>
</feature>
<feature type="region of interest" description="Disordered" evidence="1">
    <location>
        <begin position="1389"/>
        <end position="1456"/>
    </location>
</feature>
<feature type="region of interest" description="Disordered" evidence="1">
    <location>
        <begin position="816"/>
        <end position="843"/>
    </location>
</feature>
<feature type="compositionally biased region" description="Basic and acidic residues" evidence="1">
    <location>
        <begin position="379"/>
        <end position="394"/>
    </location>
</feature>
<dbReference type="EMBL" id="CAJFCW020000001">
    <property type="protein sequence ID" value="CAG9083950.1"/>
    <property type="molecule type" value="Genomic_DNA"/>
</dbReference>
<feature type="compositionally biased region" description="Basic and acidic residues" evidence="1">
    <location>
        <begin position="2072"/>
        <end position="2083"/>
    </location>
</feature>
<feature type="compositionally biased region" description="Basic and acidic residues" evidence="1">
    <location>
        <begin position="1962"/>
        <end position="1996"/>
    </location>
</feature>
<feature type="compositionally biased region" description="Polar residues" evidence="1">
    <location>
        <begin position="1705"/>
        <end position="1722"/>
    </location>
</feature>
<feature type="compositionally biased region" description="Polar residues" evidence="1">
    <location>
        <begin position="1537"/>
        <end position="1548"/>
    </location>
</feature>
<feature type="compositionally biased region" description="Polar residues" evidence="1">
    <location>
        <begin position="341"/>
        <end position="352"/>
    </location>
</feature>
<dbReference type="EMBL" id="CAJFDH010000001">
    <property type="protein sequence ID" value="CAD5206993.1"/>
    <property type="molecule type" value="Genomic_DNA"/>
</dbReference>
<feature type="compositionally biased region" description="Polar residues" evidence="1">
    <location>
        <begin position="322"/>
        <end position="332"/>
    </location>
</feature>
<feature type="region of interest" description="Disordered" evidence="1">
    <location>
        <begin position="1475"/>
        <end position="1562"/>
    </location>
</feature>
<feature type="compositionally biased region" description="Basic and acidic residues" evidence="1">
    <location>
        <begin position="1521"/>
        <end position="1535"/>
    </location>
</feature>
<feature type="compositionally biased region" description="Basic and acidic residues" evidence="1">
    <location>
        <begin position="892"/>
        <end position="904"/>
    </location>
</feature>
<evidence type="ECO:0000313" key="2">
    <source>
        <dbReference type="EMBL" id="CAD5206993.1"/>
    </source>
</evidence>
<feature type="compositionally biased region" description="Low complexity" evidence="1">
    <location>
        <begin position="1870"/>
        <end position="1881"/>
    </location>
</feature>
<comment type="caution">
    <text evidence="2">The sequence shown here is derived from an EMBL/GenBank/DDBJ whole genome shotgun (WGS) entry which is preliminary data.</text>
</comment>
<feature type="compositionally biased region" description="Polar residues" evidence="1">
    <location>
        <begin position="905"/>
        <end position="920"/>
    </location>
</feature>
<feature type="compositionally biased region" description="Acidic residues" evidence="1">
    <location>
        <begin position="400"/>
        <end position="415"/>
    </location>
</feature>
<feature type="compositionally biased region" description="Basic and acidic residues" evidence="1">
    <location>
        <begin position="280"/>
        <end position="318"/>
    </location>
</feature>
<feature type="compositionally biased region" description="Low complexity" evidence="1">
    <location>
        <begin position="995"/>
        <end position="1015"/>
    </location>
</feature>
<dbReference type="OrthoDB" id="10672354at2759"/>
<feature type="compositionally biased region" description="Polar residues" evidence="1">
    <location>
        <begin position="1441"/>
        <end position="1450"/>
    </location>
</feature>
<name>A0A811JV37_9BILA</name>
<feature type="region of interest" description="Disordered" evidence="1">
    <location>
        <begin position="2028"/>
        <end position="2140"/>
    </location>
</feature>
<feature type="compositionally biased region" description="Basic and acidic residues" evidence="1">
    <location>
        <begin position="255"/>
        <end position="268"/>
    </location>
</feature>
<feature type="compositionally biased region" description="Polar residues" evidence="1">
    <location>
        <begin position="1016"/>
        <end position="1048"/>
    </location>
</feature>
<feature type="region of interest" description="Disordered" evidence="1">
    <location>
        <begin position="745"/>
        <end position="766"/>
    </location>
</feature>
<gene>
    <name evidence="2" type="ORF">BOKJ2_LOCUS1677</name>
</gene>
<proteinExistence type="predicted"/>
<dbReference type="Proteomes" id="UP000783686">
    <property type="component" value="Unassembled WGS sequence"/>
</dbReference>
<feature type="region of interest" description="Disordered" evidence="1">
    <location>
        <begin position="255"/>
        <end position="443"/>
    </location>
</feature>
<feature type="compositionally biased region" description="Polar residues" evidence="1">
    <location>
        <begin position="1753"/>
        <end position="1767"/>
    </location>
</feature>
<feature type="compositionally biased region" description="Polar residues" evidence="1">
    <location>
        <begin position="985"/>
        <end position="994"/>
    </location>
</feature>
<evidence type="ECO:0000256" key="1">
    <source>
        <dbReference type="SAM" id="MobiDB-lite"/>
    </source>
</evidence>
<feature type="region of interest" description="Disordered" evidence="1">
    <location>
        <begin position="1610"/>
        <end position="1850"/>
    </location>
</feature>
<feature type="compositionally biased region" description="Polar residues" evidence="1">
    <location>
        <begin position="1840"/>
        <end position="1850"/>
    </location>
</feature>
<feature type="compositionally biased region" description="Acidic residues" evidence="1">
    <location>
        <begin position="2084"/>
        <end position="2094"/>
    </location>
</feature>
<protein>
    <submittedName>
        <fullName evidence="2">Uncharacterized protein</fullName>
    </submittedName>
</protein>
<feature type="region of interest" description="Disordered" evidence="1">
    <location>
        <begin position="1862"/>
        <end position="1999"/>
    </location>
</feature>
<feature type="compositionally biased region" description="Low complexity" evidence="1">
    <location>
        <begin position="1389"/>
        <end position="1417"/>
    </location>
</feature>
<evidence type="ECO:0000313" key="3">
    <source>
        <dbReference type="Proteomes" id="UP000614601"/>
    </source>
</evidence>
<organism evidence="2 3">
    <name type="scientific">Bursaphelenchus okinawaensis</name>
    <dbReference type="NCBI Taxonomy" id="465554"/>
    <lineage>
        <taxon>Eukaryota</taxon>
        <taxon>Metazoa</taxon>
        <taxon>Ecdysozoa</taxon>
        <taxon>Nematoda</taxon>
        <taxon>Chromadorea</taxon>
        <taxon>Rhabditida</taxon>
        <taxon>Tylenchina</taxon>
        <taxon>Tylenchomorpha</taxon>
        <taxon>Aphelenchoidea</taxon>
        <taxon>Aphelenchoididae</taxon>
        <taxon>Bursaphelenchus</taxon>
    </lineage>
</organism>